<protein>
    <submittedName>
        <fullName evidence="2">Uncharacterized protein</fullName>
    </submittedName>
</protein>
<accession>A0A0S2FHC7</accession>
<evidence type="ECO:0000313" key="2">
    <source>
        <dbReference type="EMBL" id="ALN82899.1"/>
    </source>
</evidence>
<dbReference type="AlphaFoldDB" id="A0A0S2FHC7"/>
<dbReference type="eggNOG" id="ENOG50333RK">
    <property type="taxonomic scope" value="Bacteria"/>
</dbReference>
<dbReference type="RefSeq" id="WP_187308426.1">
    <property type="nucleotide sequence ID" value="NZ_CP011129.1"/>
</dbReference>
<feature type="compositionally biased region" description="Gly residues" evidence="1">
    <location>
        <begin position="31"/>
        <end position="46"/>
    </location>
</feature>
<evidence type="ECO:0000313" key="3">
    <source>
        <dbReference type="Proteomes" id="UP000060787"/>
    </source>
</evidence>
<name>A0A0S2FHC7_LYSAN</name>
<keyword evidence="3" id="KW-1185">Reference proteome</keyword>
<feature type="region of interest" description="Disordered" evidence="1">
    <location>
        <begin position="25"/>
        <end position="46"/>
    </location>
</feature>
<organism evidence="2 3">
    <name type="scientific">Lysobacter antibioticus</name>
    <dbReference type="NCBI Taxonomy" id="84531"/>
    <lineage>
        <taxon>Bacteria</taxon>
        <taxon>Pseudomonadati</taxon>
        <taxon>Pseudomonadota</taxon>
        <taxon>Gammaproteobacteria</taxon>
        <taxon>Lysobacterales</taxon>
        <taxon>Lysobacteraceae</taxon>
        <taxon>Lysobacter</taxon>
    </lineage>
</organism>
<dbReference type="Proteomes" id="UP000060787">
    <property type="component" value="Chromosome"/>
</dbReference>
<dbReference type="KEGG" id="lab:LA76x_4796"/>
<proteinExistence type="predicted"/>
<dbReference type="EMBL" id="CP011129">
    <property type="protein sequence ID" value="ALN82899.1"/>
    <property type="molecule type" value="Genomic_DNA"/>
</dbReference>
<reference evidence="2 3" key="1">
    <citation type="journal article" date="2015" name="BMC Genomics">
        <title>Comparative genomics and metabolic profiling of the genus Lysobacter.</title>
        <authorList>
            <person name="de Bruijn I."/>
            <person name="Cheng X."/>
            <person name="de Jager V."/>
            <person name="Exposito R.G."/>
            <person name="Watrous J."/>
            <person name="Patel N."/>
            <person name="Postma J."/>
            <person name="Dorrestein P.C."/>
            <person name="Kobayashi D."/>
            <person name="Raaijmakers J.M."/>
        </authorList>
    </citation>
    <scope>NUCLEOTIDE SEQUENCE [LARGE SCALE GENOMIC DNA]</scope>
    <source>
        <strain evidence="2 3">76</strain>
    </source>
</reference>
<evidence type="ECO:0000256" key="1">
    <source>
        <dbReference type="SAM" id="MobiDB-lite"/>
    </source>
</evidence>
<gene>
    <name evidence="2" type="ORF">LA76x_4796</name>
</gene>
<dbReference type="PATRIC" id="fig|84531.8.peg.4789"/>
<sequence>MSNTINPGADAGGLVTTFIAAANNNNNGTARNGGGATAASGGGGSGGSWYEALSRAWGQTLDAQASRITELSGSIGGGGDQPSNMVALTAESLRMQFVSNSAATSQNSVGEALNALARK</sequence>
<dbReference type="STRING" id="84531.LA76x_4796"/>